<dbReference type="PROSITE" id="PS51186">
    <property type="entry name" value="GNAT"/>
    <property type="match status" value="1"/>
</dbReference>
<accession>A0ABS6EB17</accession>
<dbReference type="CDD" id="cd04301">
    <property type="entry name" value="NAT_SF"/>
    <property type="match status" value="1"/>
</dbReference>
<name>A0ABS6EB17_9FIRM</name>
<evidence type="ECO:0000256" key="1">
    <source>
        <dbReference type="ARBA" id="ARBA00022679"/>
    </source>
</evidence>
<dbReference type="PANTHER" id="PTHR13947">
    <property type="entry name" value="GNAT FAMILY N-ACETYLTRANSFERASE"/>
    <property type="match status" value="1"/>
</dbReference>
<organism evidence="3 4">
    <name type="scientific">Tissierella simiarum</name>
    <dbReference type="NCBI Taxonomy" id="2841534"/>
    <lineage>
        <taxon>Bacteria</taxon>
        <taxon>Bacillati</taxon>
        <taxon>Bacillota</taxon>
        <taxon>Tissierellia</taxon>
        <taxon>Tissierellales</taxon>
        <taxon>Tissierellaceae</taxon>
        <taxon>Tissierella</taxon>
    </lineage>
</organism>
<dbReference type="RefSeq" id="WP_216522003.1">
    <property type="nucleotide sequence ID" value="NZ_JAHLPM010000024.1"/>
</dbReference>
<dbReference type="Pfam" id="PF00583">
    <property type="entry name" value="Acetyltransf_1"/>
    <property type="match status" value="1"/>
</dbReference>
<dbReference type="InterPro" id="IPR050769">
    <property type="entry name" value="NAT_camello-type"/>
</dbReference>
<keyword evidence="1" id="KW-0808">Transferase</keyword>
<evidence type="ECO:0000259" key="2">
    <source>
        <dbReference type="PROSITE" id="PS51186"/>
    </source>
</evidence>
<feature type="domain" description="N-acetyltransferase" evidence="2">
    <location>
        <begin position="1"/>
        <end position="142"/>
    </location>
</feature>
<dbReference type="InterPro" id="IPR000182">
    <property type="entry name" value="GNAT_dom"/>
</dbReference>
<dbReference type="EMBL" id="JAHLPM010000024">
    <property type="protein sequence ID" value="MBU5440051.1"/>
    <property type="molecule type" value="Genomic_DNA"/>
</dbReference>
<reference evidence="3 4" key="1">
    <citation type="submission" date="2021-06" db="EMBL/GenBank/DDBJ databases">
        <authorList>
            <person name="Sun Q."/>
            <person name="Li D."/>
        </authorList>
    </citation>
    <scope>NUCLEOTIDE SEQUENCE [LARGE SCALE GENOMIC DNA]</scope>
    <source>
        <strain evidence="3 4">MSJ-40</strain>
    </source>
</reference>
<gene>
    <name evidence="3" type="ORF">KQI42_18755</name>
</gene>
<comment type="caution">
    <text evidence="3">The sequence shown here is derived from an EMBL/GenBank/DDBJ whole genome shotgun (WGS) entry which is preliminary data.</text>
</comment>
<proteinExistence type="predicted"/>
<dbReference type="Proteomes" id="UP000749471">
    <property type="component" value="Unassembled WGS sequence"/>
</dbReference>
<protein>
    <submittedName>
        <fullName evidence="3">GNAT family N-acetyltransferase</fullName>
    </submittedName>
</protein>
<evidence type="ECO:0000313" key="4">
    <source>
        <dbReference type="Proteomes" id="UP000749471"/>
    </source>
</evidence>
<keyword evidence="4" id="KW-1185">Reference proteome</keyword>
<dbReference type="PANTHER" id="PTHR13947:SF37">
    <property type="entry name" value="LD18367P"/>
    <property type="match status" value="1"/>
</dbReference>
<evidence type="ECO:0000313" key="3">
    <source>
        <dbReference type="EMBL" id="MBU5440051.1"/>
    </source>
</evidence>
<sequence>METKDIHYNIRLLKDGEEIPYDLLMLADPSRSIIDDYVKRGKVYICESTELIGIYVLLRTRPNTIELVNIAVREDMQGKGIGKNLVLHAIQKSKEEGVKTIEVGTGNSSIEQIALYQKCGFRISGVDKDFFTKHYEEDIFENGIKCVDMIRLSLDL</sequence>